<dbReference type="EMBL" id="CAEZUP010000031">
    <property type="protein sequence ID" value="CAB4608131.1"/>
    <property type="molecule type" value="Genomic_DNA"/>
</dbReference>
<dbReference type="SUPFAM" id="SSF46689">
    <property type="entry name" value="Homeodomain-like"/>
    <property type="match status" value="1"/>
</dbReference>
<evidence type="ECO:0000256" key="3">
    <source>
        <dbReference type="ARBA" id="ARBA00023163"/>
    </source>
</evidence>
<dbReference type="PANTHER" id="PTHR30055:SF234">
    <property type="entry name" value="HTH-TYPE TRANSCRIPTIONAL REGULATOR BETI"/>
    <property type="match status" value="1"/>
</dbReference>
<evidence type="ECO:0000256" key="4">
    <source>
        <dbReference type="SAM" id="MobiDB-lite"/>
    </source>
</evidence>
<dbReference type="InterPro" id="IPR036271">
    <property type="entry name" value="Tet_transcr_reg_TetR-rel_C_sf"/>
</dbReference>
<proteinExistence type="predicted"/>
<dbReference type="PROSITE" id="PS50977">
    <property type="entry name" value="HTH_TETR_2"/>
    <property type="match status" value="1"/>
</dbReference>
<dbReference type="GO" id="GO:0003700">
    <property type="term" value="F:DNA-binding transcription factor activity"/>
    <property type="evidence" value="ECO:0007669"/>
    <property type="project" value="TreeGrafter"/>
</dbReference>
<dbReference type="Gene3D" id="1.10.10.60">
    <property type="entry name" value="Homeodomain-like"/>
    <property type="match status" value="1"/>
</dbReference>
<dbReference type="AlphaFoldDB" id="A0A6J6H3F3"/>
<feature type="domain" description="HTH tetR-type" evidence="5">
    <location>
        <begin position="40"/>
        <end position="100"/>
    </location>
</feature>
<keyword evidence="2" id="KW-0238">DNA-binding</keyword>
<dbReference type="InterPro" id="IPR009057">
    <property type="entry name" value="Homeodomain-like_sf"/>
</dbReference>
<dbReference type="InterPro" id="IPR050109">
    <property type="entry name" value="HTH-type_TetR-like_transc_reg"/>
</dbReference>
<dbReference type="PANTHER" id="PTHR30055">
    <property type="entry name" value="HTH-TYPE TRANSCRIPTIONAL REGULATOR RUTR"/>
    <property type="match status" value="1"/>
</dbReference>
<dbReference type="SUPFAM" id="SSF48498">
    <property type="entry name" value="Tetracyclin repressor-like, C-terminal domain"/>
    <property type="match status" value="1"/>
</dbReference>
<dbReference type="PRINTS" id="PR00455">
    <property type="entry name" value="HTHTETR"/>
</dbReference>
<dbReference type="Gene3D" id="1.10.357.10">
    <property type="entry name" value="Tetracycline Repressor, domain 2"/>
    <property type="match status" value="1"/>
</dbReference>
<feature type="compositionally biased region" description="Basic and acidic residues" evidence="4">
    <location>
        <begin position="28"/>
        <end position="40"/>
    </location>
</feature>
<keyword evidence="1" id="KW-0805">Transcription regulation</keyword>
<evidence type="ECO:0000256" key="2">
    <source>
        <dbReference type="ARBA" id="ARBA00023125"/>
    </source>
</evidence>
<protein>
    <submittedName>
        <fullName evidence="6">Unannotated protein</fullName>
    </submittedName>
</protein>
<evidence type="ECO:0000259" key="5">
    <source>
        <dbReference type="PROSITE" id="PS50977"/>
    </source>
</evidence>
<dbReference type="InterPro" id="IPR001647">
    <property type="entry name" value="HTH_TetR"/>
</dbReference>
<keyword evidence="3" id="KW-0804">Transcription</keyword>
<feature type="region of interest" description="Disordered" evidence="4">
    <location>
        <begin position="1"/>
        <end position="40"/>
    </location>
</feature>
<gene>
    <name evidence="6" type="ORF">UFOPK1835_00903</name>
</gene>
<dbReference type="GO" id="GO:0000976">
    <property type="term" value="F:transcription cis-regulatory region binding"/>
    <property type="evidence" value="ECO:0007669"/>
    <property type="project" value="TreeGrafter"/>
</dbReference>
<reference evidence="6" key="1">
    <citation type="submission" date="2020-05" db="EMBL/GenBank/DDBJ databases">
        <authorList>
            <person name="Chiriac C."/>
            <person name="Salcher M."/>
            <person name="Ghai R."/>
            <person name="Kavagutti S V."/>
        </authorList>
    </citation>
    <scope>NUCLEOTIDE SEQUENCE</scope>
</reference>
<accession>A0A6J6H3F3</accession>
<evidence type="ECO:0000256" key="1">
    <source>
        <dbReference type="ARBA" id="ARBA00023015"/>
    </source>
</evidence>
<dbReference type="Pfam" id="PF00440">
    <property type="entry name" value="TetR_N"/>
    <property type="match status" value="1"/>
</dbReference>
<evidence type="ECO:0000313" key="6">
    <source>
        <dbReference type="EMBL" id="CAB4608131.1"/>
    </source>
</evidence>
<name>A0A6J6H3F3_9ZZZZ</name>
<organism evidence="6">
    <name type="scientific">freshwater metagenome</name>
    <dbReference type="NCBI Taxonomy" id="449393"/>
    <lineage>
        <taxon>unclassified sequences</taxon>
        <taxon>metagenomes</taxon>
        <taxon>ecological metagenomes</taxon>
    </lineage>
</organism>
<sequence>MMPMAAPVSLPPMASEPRLRPRAGIGTEARKPGKRAERTRATEDRILNEALVSFGTAGFDATSLDQIAAELGVSKQAILYHYPSKIALLDAVIDRACLDLIIAFDGALNEAGTGWERIESLVRAVFRVALRRPELLGLIREVSRLGGNAALRVSTDLEPFVERARDYFSREMDAGRIRRCDPGLLLVSAYSTVLGVATEAEVLRAVGVEPTLRSTVIRRRELLAFLRAAMVAAP</sequence>